<organism evidence="1 2">
    <name type="scientific">Segatella copri</name>
    <dbReference type="NCBI Taxonomy" id="165179"/>
    <lineage>
        <taxon>Bacteria</taxon>
        <taxon>Pseudomonadati</taxon>
        <taxon>Bacteroidota</taxon>
        <taxon>Bacteroidia</taxon>
        <taxon>Bacteroidales</taxon>
        <taxon>Prevotellaceae</taxon>
        <taxon>Segatella</taxon>
    </lineage>
</organism>
<dbReference type="Proteomes" id="UP001196765">
    <property type="component" value="Unassembled WGS sequence"/>
</dbReference>
<proteinExistence type="predicted"/>
<comment type="caution">
    <text evidence="1">The sequence shown here is derived from an EMBL/GenBank/DDBJ whole genome shotgun (WGS) entry which is preliminary data.</text>
</comment>
<reference evidence="1" key="1">
    <citation type="submission" date="2021-06" db="EMBL/GenBank/DDBJ databases">
        <title>Collection of gut derived symbiotic bacterial strains cultured from healthy donors.</title>
        <authorList>
            <person name="Lin H."/>
            <person name="Littmann E."/>
            <person name="Pamer E.G."/>
        </authorList>
    </citation>
    <scope>NUCLEOTIDE SEQUENCE</scope>
    <source>
        <strain evidence="1">MSK.21.74</strain>
    </source>
</reference>
<dbReference type="RefSeq" id="WP_217745186.1">
    <property type="nucleotide sequence ID" value="NZ_JAHOEI010000102.1"/>
</dbReference>
<dbReference type="EMBL" id="JAHOEI010000102">
    <property type="protein sequence ID" value="MBV3389117.1"/>
    <property type="molecule type" value="Genomic_DNA"/>
</dbReference>
<evidence type="ECO:0000313" key="2">
    <source>
        <dbReference type="Proteomes" id="UP001196765"/>
    </source>
</evidence>
<protein>
    <submittedName>
        <fullName evidence="1">Uncharacterized protein</fullName>
    </submittedName>
</protein>
<accession>A0AAW4N2L3</accession>
<sequence>MKRFQLYNELLREILKSYSGITEGTDEYDDIQDYLEDDNISQALNCLTTSTSLRHELTPLLTTTCNFIEDGSVDLSANLSVVGQIKMFQPHHDKKYS</sequence>
<gene>
    <name evidence="1" type="ORF">KSW82_15425</name>
</gene>
<evidence type="ECO:0000313" key="1">
    <source>
        <dbReference type="EMBL" id="MBV3389117.1"/>
    </source>
</evidence>
<dbReference type="AlphaFoldDB" id="A0AAW4N2L3"/>
<name>A0AAW4N2L3_9BACT</name>